<evidence type="ECO:0000256" key="4">
    <source>
        <dbReference type="ARBA" id="ARBA00022989"/>
    </source>
</evidence>
<dbReference type="Pfam" id="PF02687">
    <property type="entry name" value="FtsX"/>
    <property type="match status" value="2"/>
</dbReference>
<dbReference type="PANTHER" id="PTHR30572">
    <property type="entry name" value="MEMBRANE COMPONENT OF TRANSPORTER-RELATED"/>
    <property type="match status" value="1"/>
</dbReference>
<evidence type="ECO:0000256" key="1">
    <source>
        <dbReference type="ARBA" id="ARBA00004651"/>
    </source>
</evidence>
<evidence type="ECO:0000256" key="2">
    <source>
        <dbReference type="ARBA" id="ARBA00022475"/>
    </source>
</evidence>
<keyword evidence="3 7" id="KW-0812">Transmembrane</keyword>
<dbReference type="RefSeq" id="WP_068304255.1">
    <property type="nucleotide sequence ID" value="NZ_FNAK01000004.1"/>
</dbReference>
<dbReference type="PANTHER" id="PTHR30572:SF18">
    <property type="entry name" value="ABC-TYPE MACROLIDE FAMILY EXPORT SYSTEM PERMEASE COMPONENT 2"/>
    <property type="match status" value="1"/>
</dbReference>
<evidence type="ECO:0000256" key="6">
    <source>
        <dbReference type="SAM" id="MobiDB-lite"/>
    </source>
</evidence>
<feature type="domain" description="MacB-like periplasmic core" evidence="9">
    <location>
        <begin position="20"/>
        <end position="242"/>
    </location>
</feature>
<accession>A0A1G6ZVB1</accession>
<keyword evidence="2" id="KW-1003">Cell membrane</keyword>
<feature type="transmembrane region" description="Helical" evidence="7">
    <location>
        <begin position="788"/>
        <end position="807"/>
    </location>
</feature>
<evidence type="ECO:0000256" key="3">
    <source>
        <dbReference type="ARBA" id="ARBA00022692"/>
    </source>
</evidence>
<reference evidence="10 11" key="1">
    <citation type="submission" date="2016-10" db="EMBL/GenBank/DDBJ databases">
        <authorList>
            <person name="de Groot N.N."/>
        </authorList>
    </citation>
    <scope>NUCLEOTIDE SEQUENCE [LARGE SCALE GENOMIC DNA]</scope>
    <source>
        <strain evidence="10 11">CGMCC 1.9109</strain>
    </source>
</reference>
<feature type="transmembrane region" description="Helical" evidence="7">
    <location>
        <begin position="431"/>
        <end position="456"/>
    </location>
</feature>
<evidence type="ECO:0000256" key="7">
    <source>
        <dbReference type="SAM" id="Phobius"/>
    </source>
</evidence>
<dbReference type="GO" id="GO:0005886">
    <property type="term" value="C:plasma membrane"/>
    <property type="evidence" value="ECO:0007669"/>
    <property type="project" value="UniProtKB-SubCell"/>
</dbReference>
<protein>
    <submittedName>
        <fullName evidence="10">Putative ABC transport system permease protein</fullName>
    </submittedName>
</protein>
<dbReference type="InterPro" id="IPR003838">
    <property type="entry name" value="ABC3_permease_C"/>
</dbReference>
<organism evidence="10 11">
    <name type="scientific">Kordiimonas lacus</name>
    <dbReference type="NCBI Taxonomy" id="637679"/>
    <lineage>
        <taxon>Bacteria</taxon>
        <taxon>Pseudomonadati</taxon>
        <taxon>Pseudomonadota</taxon>
        <taxon>Alphaproteobacteria</taxon>
        <taxon>Kordiimonadales</taxon>
        <taxon>Kordiimonadaceae</taxon>
        <taxon>Kordiimonas</taxon>
    </lineage>
</organism>
<proteinExistence type="predicted"/>
<feature type="transmembrane region" description="Helical" evidence="7">
    <location>
        <begin position="21"/>
        <end position="41"/>
    </location>
</feature>
<feature type="transmembrane region" description="Helical" evidence="7">
    <location>
        <begin position="340"/>
        <end position="367"/>
    </location>
</feature>
<feature type="region of interest" description="Disordered" evidence="6">
    <location>
        <begin position="505"/>
        <end position="525"/>
    </location>
</feature>
<feature type="domain" description="ABC3 transporter permease C-terminal" evidence="8">
    <location>
        <begin position="299"/>
        <end position="414"/>
    </location>
</feature>
<dbReference type="OrthoDB" id="127188at2"/>
<keyword evidence="5 7" id="KW-0472">Membrane</keyword>
<dbReference type="Proteomes" id="UP000183685">
    <property type="component" value="Unassembled WGS sequence"/>
</dbReference>
<sequence length="826" mass="91326">MFQNYISVALRNLIKHKLYSAINIVGLAVGLAACVLITLFVRDEMSFDTFWKDADKLYRMNTTFNVPGREPFVTVMAMGPAKGAIERYFAGEVEAVTRFNNEWPVIEYDNKVFSEEVYFTDPETVDMFSLDVVAGDIKQSLNDNSTLVVNESFAKKHFGDKDPIGEVMTLTYYATTRDYRIGAVYKDLPHNSVMDFRALIMIDEADFENFPWEYGHWFSVNNNIFFKLKDGVSIDALNARWKDFTDTMMDVRDQIEPGTNPSDFVTFSSQPLLDIQLYPAGDGEMKPTGDIKTVMIFSAIAGLILLIACINFMNLATAKSTQRAREVAIRKVMGARRGQLITQFLGESILLALIGLVLGIVLVEMALPVYSDFLGRELTFEYSDGTTLAILLGLIAFVGTLGGFYPAIALSGFQPSRVLKANKSAETSGSIMLRNALVVLQFTISIGLIVSTAVVYGQMVYGQNMDPGYQKDNMLVIRNVGRSGMLEQQEAFKQEVLRMQGVNNASLTSGRPADGNESNSSVEIPGNPEAGSILLGRQGVDHDFFETYQIPFVAGRAYDLSRGTDGTPSSEGAKEGEVLQGTVVVNERTIRRLGFGTPEEAIGKVVRMGVGDDVQADLSIIGVVPDINFQSLRQIIRPEMYVMSDSWKGNLTINFNGDAQALLSQVENVWKRMAPTVPFSYEYVDQALAEEFEAEQALATMLGGFSMLAIAVACLGLYGLASFTAERRTKEIGIRKVLGASVIDIVRLLIWQFSKPVLVANLIAWPLAVWGMMSWLETFPYRIDTWLLIPLCLFAGFIALMIAWGTVGGNAAKVARSNPIKALRYE</sequence>
<feature type="transmembrane region" description="Helical" evidence="7">
    <location>
        <begin position="387"/>
        <end position="410"/>
    </location>
</feature>
<gene>
    <name evidence="10" type="ORF">SAMN04488071_1960</name>
</gene>
<dbReference type="InterPro" id="IPR050250">
    <property type="entry name" value="Macrolide_Exporter_MacB"/>
</dbReference>
<dbReference type="AlphaFoldDB" id="A0A1G6ZVB1"/>
<dbReference type="InterPro" id="IPR025857">
    <property type="entry name" value="MacB_PCD"/>
</dbReference>
<keyword evidence="11" id="KW-1185">Reference proteome</keyword>
<feature type="domain" description="ABC3 transporter permease C-terminal" evidence="8">
    <location>
        <begin position="705"/>
        <end position="804"/>
    </location>
</feature>
<feature type="transmembrane region" description="Helical" evidence="7">
    <location>
        <begin position="698"/>
        <end position="721"/>
    </location>
</feature>
<dbReference type="EMBL" id="FNAK01000004">
    <property type="protein sequence ID" value="SDE06273.1"/>
    <property type="molecule type" value="Genomic_DNA"/>
</dbReference>
<feature type="transmembrane region" description="Helical" evidence="7">
    <location>
        <begin position="294"/>
        <end position="316"/>
    </location>
</feature>
<comment type="subcellular location">
    <subcellularLocation>
        <location evidence="1">Cell membrane</location>
        <topology evidence="1">Multi-pass membrane protein</topology>
    </subcellularLocation>
</comment>
<name>A0A1G6ZVB1_9PROT</name>
<feature type="transmembrane region" description="Helical" evidence="7">
    <location>
        <begin position="757"/>
        <end position="776"/>
    </location>
</feature>
<evidence type="ECO:0000259" key="9">
    <source>
        <dbReference type="Pfam" id="PF12704"/>
    </source>
</evidence>
<dbReference type="STRING" id="637679.GCA_001550055_01895"/>
<evidence type="ECO:0000313" key="10">
    <source>
        <dbReference type="EMBL" id="SDE06273.1"/>
    </source>
</evidence>
<keyword evidence="4 7" id="KW-1133">Transmembrane helix</keyword>
<evidence type="ECO:0000259" key="8">
    <source>
        <dbReference type="Pfam" id="PF02687"/>
    </source>
</evidence>
<evidence type="ECO:0000256" key="5">
    <source>
        <dbReference type="ARBA" id="ARBA00023136"/>
    </source>
</evidence>
<dbReference type="GO" id="GO:0022857">
    <property type="term" value="F:transmembrane transporter activity"/>
    <property type="evidence" value="ECO:0007669"/>
    <property type="project" value="TreeGrafter"/>
</dbReference>
<dbReference type="Pfam" id="PF12704">
    <property type="entry name" value="MacB_PCD"/>
    <property type="match status" value="1"/>
</dbReference>
<evidence type="ECO:0000313" key="11">
    <source>
        <dbReference type="Proteomes" id="UP000183685"/>
    </source>
</evidence>